<feature type="compositionally biased region" description="Basic and acidic residues" evidence="1">
    <location>
        <begin position="268"/>
        <end position="302"/>
    </location>
</feature>
<evidence type="ECO:0000313" key="5">
    <source>
        <dbReference type="Proteomes" id="UP000315783"/>
    </source>
</evidence>
<dbReference type="Proteomes" id="UP000315783">
    <property type="component" value="Unassembled WGS sequence"/>
</dbReference>
<reference evidence="4 5" key="1">
    <citation type="journal article" date="2019" name="Appl. Microbiol. Biotechnol.">
        <title>Genome sequence of Isaria javanica and comparative genome analysis insights into family S53 peptidase evolution in fungal entomopathogens.</title>
        <authorList>
            <person name="Lin R."/>
            <person name="Zhang X."/>
            <person name="Xin B."/>
            <person name="Zou M."/>
            <person name="Gao Y."/>
            <person name="Qin F."/>
            <person name="Hu Q."/>
            <person name="Xie B."/>
            <person name="Cheng X."/>
        </authorList>
    </citation>
    <scope>NUCLEOTIDE SEQUENCE [LARGE SCALE GENOMIC DNA]</scope>
    <source>
        <strain evidence="4 5">IJ1G</strain>
    </source>
</reference>
<dbReference type="OrthoDB" id="4868762at2759"/>
<comment type="caution">
    <text evidence="4">The sequence shown here is derived from an EMBL/GenBank/DDBJ whole genome shotgun (WGS) entry which is preliminary data.</text>
</comment>
<evidence type="ECO:0000259" key="3">
    <source>
        <dbReference type="Pfam" id="PF22596"/>
    </source>
</evidence>
<dbReference type="InterPro" id="IPR054695">
    <property type="entry name" value="Pierisin-like_dom"/>
</dbReference>
<dbReference type="AlphaFoldDB" id="A0A545WDV3"/>
<organism evidence="4 5">
    <name type="scientific">Cordyceps javanica</name>
    <dbReference type="NCBI Taxonomy" id="43265"/>
    <lineage>
        <taxon>Eukaryota</taxon>
        <taxon>Fungi</taxon>
        <taxon>Dikarya</taxon>
        <taxon>Ascomycota</taxon>
        <taxon>Pezizomycotina</taxon>
        <taxon>Sordariomycetes</taxon>
        <taxon>Hypocreomycetidae</taxon>
        <taxon>Hypocreales</taxon>
        <taxon>Cordycipitaceae</taxon>
        <taxon>Cordyceps</taxon>
    </lineage>
</organism>
<accession>A0A545WDV3</accession>
<feature type="region of interest" description="Disordered" evidence="1">
    <location>
        <begin position="83"/>
        <end position="102"/>
    </location>
</feature>
<gene>
    <name evidence="4" type="ORF">IF1G_00941</name>
</gene>
<proteinExistence type="predicted"/>
<keyword evidence="2" id="KW-0732">Signal</keyword>
<dbReference type="SUPFAM" id="SSF56399">
    <property type="entry name" value="ADP-ribosylation"/>
    <property type="match status" value="1"/>
</dbReference>
<evidence type="ECO:0000313" key="4">
    <source>
        <dbReference type="EMBL" id="TQW01010.1"/>
    </source>
</evidence>
<evidence type="ECO:0000256" key="1">
    <source>
        <dbReference type="SAM" id="MobiDB-lite"/>
    </source>
</evidence>
<dbReference type="EMBL" id="SPUK01000001">
    <property type="protein sequence ID" value="TQW01010.1"/>
    <property type="molecule type" value="Genomic_DNA"/>
</dbReference>
<feature type="chain" id="PRO_5021750790" description="Pierisin-like domain-containing protein" evidence="2">
    <location>
        <begin position="17"/>
        <end position="502"/>
    </location>
</feature>
<dbReference type="Gene3D" id="3.90.210.10">
    <property type="entry name" value="Heat-Labile Enterotoxin, subunit A"/>
    <property type="match status" value="1"/>
</dbReference>
<name>A0A545WDV3_9HYPO</name>
<feature type="signal peptide" evidence="2">
    <location>
        <begin position="1"/>
        <end position="16"/>
    </location>
</feature>
<protein>
    <recommendedName>
        <fullName evidence="3">Pierisin-like domain-containing protein</fullName>
    </recommendedName>
</protein>
<keyword evidence="5" id="KW-1185">Reference proteome</keyword>
<evidence type="ECO:0000256" key="2">
    <source>
        <dbReference type="SAM" id="SignalP"/>
    </source>
</evidence>
<sequence>MRSHLLLPFLAVSAFARPQDSIPDLSTISDDVASAADITDPVGVTDTADTNGAAADLGIDEQLIGEPVFEIILDSEVLLGENDTDISPGDRRHRRQASVERPTVPAAVAAKNGKYGVLFRGDSAHPSQVFRFGFAPQDSDKDLLRHLSSQGSSAFVFFTTDRAASERYAFGRPADKNAKGYVYAINSASVPDGYWVPGLFPRDAAVRSNQEFAVPASVAGSSISHAYEFDRANPSLWPKKIENAHYAFKSLPRCTVQKRAVCDPAKSIGDEEPGRQPSTGEEKVEKKKPGALEEEGKDKYRGGEANGARTGIKIRENRFLQWLGELDPESLDPLVESIRKGELTAVELQMGFKRALSQTIDERWGDFESEEQAKQSLLNIGVDLFSPIRYKVPTSFYQDVVRNLLAIAKEIRAAETPEEKLRVAQKDVNAIVKAWSYTPVGAVNEAMMREPALDMPPVQTVAVMANKLWSYTPIGWLINNVAPIESLLRRIDARKVPNEFRG</sequence>
<feature type="domain" description="Pierisin-like" evidence="3">
    <location>
        <begin position="118"/>
        <end position="246"/>
    </location>
</feature>
<feature type="region of interest" description="Disordered" evidence="1">
    <location>
        <begin position="265"/>
        <end position="305"/>
    </location>
</feature>
<dbReference type="Pfam" id="PF22596">
    <property type="entry name" value="Scabin-like"/>
    <property type="match status" value="1"/>
</dbReference>
<dbReference type="STRING" id="43265.A0A545WDV3"/>